<dbReference type="CDD" id="cd01647">
    <property type="entry name" value="RT_LTR"/>
    <property type="match status" value="1"/>
</dbReference>
<accession>A0AAV2GSW3</accession>
<protein>
    <recommendedName>
        <fullName evidence="1">Reverse transcriptase domain-containing protein</fullName>
    </recommendedName>
</protein>
<dbReference type="InterPro" id="IPR053134">
    <property type="entry name" value="RNA-dir_DNA_polymerase"/>
</dbReference>
<dbReference type="SUPFAM" id="SSF56672">
    <property type="entry name" value="DNA/RNA polymerases"/>
    <property type="match status" value="1"/>
</dbReference>
<keyword evidence="3" id="KW-1185">Reference proteome</keyword>
<dbReference type="InterPro" id="IPR043502">
    <property type="entry name" value="DNA/RNA_pol_sf"/>
</dbReference>
<dbReference type="Proteomes" id="UP001497516">
    <property type="component" value="Chromosome 9"/>
</dbReference>
<organism evidence="2 3">
    <name type="scientific">Linum trigynum</name>
    <dbReference type="NCBI Taxonomy" id="586398"/>
    <lineage>
        <taxon>Eukaryota</taxon>
        <taxon>Viridiplantae</taxon>
        <taxon>Streptophyta</taxon>
        <taxon>Embryophyta</taxon>
        <taxon>Tracheophyta</taxon>
        <taxon>Spermatophyta</taxon>
        <taxon>Magnoliopsida</taxon>
        <taxon>eudicotyledons</taxon>
        <taxon>Gunneridae</taxon>
        <taxon>Pentapetalae</taxon>
        <taxon>rosids</taxon>
        <taxon>fabids</taxon>
        <taxon>Malpighiales</taxon>
        <taxon>Linaceae</taxon>
        <taxon>Linum</taxon>
    </lineage>
</organism>
<name>A0AAV2GSW3_9ROSI</name>
<dbReference type="InterPro" id="IPR043128">
    <property type="entry name" value="Rev_trsase/Diguanyl_cyclase"/>
</dbReference>
<dbReference type="Gene3D" id="3.30.70.270">
    <property type="match status" value="1"/>
</dbReference>
<dbReference type="InterPro" id="IPR000477">
    <property type="entry name" value="RT_dom"/>
</dbReference>
<feature type="domain" description="Reverse transcriptase" evidence="1">
    <location>
        <begin position="31"/>
        <end position="138"/>
    </location>
</feature>
<reference evidence="2 3" key="1">
    <citation type="submission" date="2024-04" db="EMBL/GenBank/DDBJ databases">
        <authorList>
            <person name="Fracassetti M."/>
        </authorList>
    </citation>
    <scope>NUCLEOTIDE SEQUENCE [LARGE SCALE GENOMIC DNA]</scope>
</reference>
<dbReference type="PANTHER" id="PTHR24559">
    <property type="entry name" value="TRANSPOSON TY3-I GAG-POL POLYPROTEIN"/>
    <property type="match status" value="1"/>
</dbReference>
<dbReference type="PANTHER" id="PTHR24559:SF444">
    <property type="entry name" value="REVERSE TRANSCRIPTASE DOMAIN-CONTAINING PROTEIN"/>
    <property type="match status" value="1"/>
</dbReference>
<evidence type="ECO:0000313" key="3">
    <source>
        <dbReference type="Proteomes" id="UP001497516"/>
    </source>
</evidence>
<proteinExistence type="predicted"/>
<evidence type="ECO:0000313" key="2">
    <source>
        <dbReference type="EMBL" id="CAL1412460.1"/>
    </source>
</evidence>
<dbReference type="Pfam" id="PF00078">
    <property type="entry name" value="RVT_1"/>
    <property type="match status" value="1"/>
</dbReference>
<gene>
    <name evidence="2" type="ORF">LTRI10_LOCUS51755</name>
</gene>
<dbReference type="EMBL" id="OZ034822">
    <property type="protein sequence ID" value="CAL1412460.1"/>
    <property type="molecule type" value="Genomic_DNA"/>
</dbReference>
<dbReference type="Gene3D" id="3.10.10.10">
    <property type="entry name" value="HIV Type 1 Reverse Transcriptase, subunit A, domain 1"/>
    <property type="match status" value="1"/>
</dbReference>
<dbReference type="AlphaFoldDB" id="A0AAV2GSW3"/>
<evidence type="ECO:0000259" key="1">
    <source>
        <dbReference type="Pfam" id="PF00078"/>
    </source>
</evidence>
<sequence>MAIEEEVRGLLKEGFIREVRYPTCLSNPIFVKKDGGAWRMSSDFTSLNATFPKDASPLSSIDQLIDGTANHEALSFLDMFSEYHQIRMVESDQELTACMTPMGNFCYVVMPFGLKNGGTTCQRIVDTVFKDQMGRNVEAYVMMF</sequence>